<evidence type="ECO:0000313" key="4">
    <source>
        <dbReference type="Proteomes" id="UP000016922"/>
    </source>
</evidence>
<feature type="compositionally biased region" description="Low complexity" evidence="1">
    <location>
        <begin position="27"/>
        <end position="39"/>
    </location>
</feature>
<gene>
    <name evidence="3" type="ORF">GLAREA_10358</name>
</gene>
<dbReference type="AlphaFoldDB" id="S3DC40"/>
<feature type="region of interest" description="Disordered" evidence="1">
    <location>
        <begin position="219"/>
        <end position="255"/>
    </location>
</feature>
<feature type="signal peptide" evidence="2">
    <location>
        <begin position="1"/>
        <end position="18"/>
    </location>
</feature>
<keyword evidence="4" id="KW-1185">Reference proteome</keyword>
<dbReference type="OrthoDB" id="10355226at2759"/>
<dbReference type="GeneID" id="19469405"/>
<evidence type="ECO:0000256" key="2">
    <source>
        <dbReference type="SAM" id="SignalP"/>
    </source>
</evidence>
<dbReference type="EMBL" id="KE145356">
    <property type="protein sequence ID" value="EPE34664.1"/>
    <property type="molecule type" value="Genomic_DNA"/>
</dbReference>
<dbReference type="RefSeq" id="XP_008078599.1">
    <property type="nucleotide sequence ID" value="XM_008080408.1"/>
</dbReference>
<reference evidence="3 4" key="1">
    <citation type="journal article" date="2013" name="BMC Genomics">
        <title>Genomics-driven discovery of the pneumocandin biosynthetic gene cluster in the fungus Glarea lozoyensis.</title>
        <authorList>
            <person name="Chen L."/>
            <person name="Yue Q."/>
            <person name="Zhang X."/>
            <person name="Xiang M."/>
            <person name="Wang C."/>
            <person name="Li S."/>
            <person name="Che Y."/>
            <person name="Ortiz-Lopez F.J."/>
            <person name="Bills G.F."/>
            <person name="Liu X."/>
            <person name="An Z."/>
        </authorList>
    </citation>
    <scope>NUCLEOTIDE SEQUENCE [LARGE SCALE GENOMIC DNA]</scope>
    <source>
        <strain evidence="4">ATCC 20868 / MF5171</strain>
    </source>
</reference>
<feature type="chain" id="PRO_5004519503" evidence="2">
    <location>
        <begin position="19"/>
        <end position="418"/>
    </location>
</feature>
<keyword evidence="2" id="KW-0732">Signal</keyword>
<sequence>MRFKHILILAALNRLALSVPIEPEPQPSSITSAPPTSTTDANKAAPLVDGNLPAPACAGTPENCNQELAKPADVPCEGNVEECGNLDGNVVETIPKVGPEEAPGCGADIPIEDLPIAPGEVLLLSLSLDELKAQVKLQPEVFKKATTPAPGSVLPLIIMESTKENLQAVGINMTKAQIKEDEQKNPDAYMYGPPIAIELAEAAKTLTFQLDIYQTVDAAPEPTPAVPGGGPVPAEATPAVMPADSPYSTGDPKLDDLYAQSDKIMDQINKYQDERQGKMDNQALEVIKQAQGGGGAPTPGGAPVPGDKKPGENGTPAPEDGKPKEGDQAKPSSSTAPVPAPSAPPAMAGQPPAPPAMKAREVKENLLGRDGPHVHHATPKLRVREAQPKSAVRARGLNDKLLGRSGYGHVHHASGRKA</sequence>
<dbReference type="KEGG" id="glz:GLAREA_10358"/>
<evidence type="ECO:0000256" key="1">
    <source>
        <dbReference type="SAM" id="MobiDB-lite"/>
    </source>
</evidence>
<evidence type="ECO:0000313" key="3">
    <source>
        <dbReference type="EMBL" id="EPE34664.1"/>
    </source>
</evidence>
<protein>
    <submittedName>
        <fullName evidence="3">Uncharacterized protein</fullName>
    </submittedName>
</protein>
<proteinExistence type="predicted"/>
<organism evidence="3 4">
    <name type="scientific">Glarea lozoyensis (strain ATCC 20868 / MF5171)</name>
    <dbReference type="NCBI Taxonomy" id="1116229"/>
    <lineage>
        <taxon>Eukaryota</taxon>
        <taxon>Fungi</taxon>
        <taxon>Dikarya</taxon>
        <taxon>Ascomycota</taxon>
        <taxon>Pezizomycotina</taxon>
        <taxon>Leotiomycetes</taxon>
        <taxon>Helotiales</taxon>
        <taxon>Helotiaceae</taxon>
        <taxon>Glarea</taxon>
    </lineage>
</organism>
<feature type="compositionally biased region" description="Basic and acidic residues" evidence="1">
    <location>
        <begin position="319"/>
        <end position="328"/>
    </location>
</feature>
<name>S3DC40_GLAL2</name>
<feature type="compositionally biased region" description="Basic residues" evidence="1">
    <location>
        <begin position="409"/>
        <end position="418"/>
    </location>
</feature>
<dbReference type="Proteomes" id="UP000016922">
    <property type="component" value="Unassembled WGS sequence"/>
</dbReference>
<feature type="region of interest" description="Disordered" evidence="1">
    <location>
        <begin position="23"/>
        <end position="44"/>
    </location>
</feature>
<accession>S3DC40</accession>
<feature type="region of interest" description="Disordered" evidence="1">
    <location>
        <begin position="290"/>
        <end position="418"/>
    </location>
</feature>
<feature type="compositionally biased region" description="Basic and acidic residues" evidence="1">
    <location>
        <begin position="358"/>
        <end position="373"/>
    </location>
</feature>
<dbReference type="HOGENOM" id="CLU_054416_0_0_1"/>